<name>A0A0E9R5J2_ANGAN</name>
<evidence type="ECO:0000313" key="1">
    <source>
        <dbReference type="EMBL" id="JAH24042.1"/>
    </source>
</evidence>
<organism evidence="1">
    <name type="scientific">Anguilla anguilla</name>
    <name type="common">European freshwater eel</name>
    <name type="synonym">Muraena anguilla</name>
    <dbReference type="NCBI Taxonomy" id="7936"/>
    <lineage>
        <taxon>Eukaryota</taxon>
        <taxon>Metazoa</taxon>
        <taxon>Chordata</taxon>
        <taxon>Craniata</taxon>
        <taxon>Vertebrata</taxon>
        <taxon>Euteleostomi</taxon>
        <taxon>Actinopterygii</taxon>
        <taxon>Neopterygii</taxon>
        <taxon>Teleostei</taxon>
        <taxon>Anguilliformes</taxon>
        <taxon>Anguillidae</taxon>
        <taxon>Anguilla</taxon>
    </lineage>
</organism>
<accession>A0A0E9R5J2</accession>
<proteinExistence type="predicted"/>
<reference evidence="1" key="2">
    <citation type="journal article" date="2015" name="Fish Shellfish Immunol.">
        <title>Early steps in the European eel (Anguilla anguilla)-Vibrio vulnificus interaction in the gills: Role of the RtxA13 toxin.</title>
        <authorList>
            <person name="Callol A."/>
            <person name="Pajuelo D."/>
            <person name="Ebbesson L."/>
            <person name="Teles M."/>
            <person name="MacKenzie S."/>
            <person name="Amaro C."/>
        </authorList>
    </citation>
    <scope>NUCLEOTIDE SEQUENCE</scope>
</reference>
<sequence length="48" mass="5677">MLVVRDELQVEQDAMLVDILLSFQNLYHIHGCVPGQQQQKNKTLCRWH</sequence>
<protein>
    <submittedName>
        <fullName evidence="1">Uncharacterized protein</fullName>
    </submittedName>
</protein>
<dbReference type="EMBL" id="GBXM01084535">
    <property type="protein sequence ID" value="JAH24042.1"/>
    <property type="molecule type" value="Transcribed_RNA"/>
</dbReference>
<dbReference type="AlphaFoldDB" id="A0A0E9R5J2"/>
<reference evidence="1" key="1">
    <citation type="submission" date="2014-11" db="EMBL/GenBank/DDBJ databases">
        <authorList>
            <person name="Amaro Gonzalez C."/>
        </authorList>
    </citation>
    <scope>NUCLEOTIDE SEQUENCE</scope>
</reference>